<gene>
    <name evidence="1" type="ORF">BpHYR1_048545</name>
</gene>
<evidence type="ECO:0008006" key="3">
    <source>
        <dbReference type="Google" id="ProtNLM"/>
    </source>
</evidence>
<reference evidence="1 2" key="1">
    <citation type="journal article" date="2018" name="Sci. Rep.">
        <title>Genomic signatures of local adaptation to the degree of environmental predictability in rotifers.</title>
        <authorList>
            <person name="Franch-Gras L."/>
            <person name="Hahn C."/>
            <person name="Garcia-Roger E.M."/>
            <person name="Carmona M.J."/>
            <person name="Serra M."/>
            <person name="Gomez A."/>
        </authorList>
    </citation>
    <scope>NUCLEOTIDE SEQUENCE [LARGE SCALE GENOMIC DNA]</scope>
    <source>
        <strain evidence="1">HYR1</strain>
    </source>
</reference>
<evidence type="ECO:0000313" key="1">
    <source>
        <dbReference type="EMBL" id="RNA11677.1"/>
    </source>
</evidence>
<evidence type="ECO:0000313" key="2">
    <source>
        <dbReference type="Proteomes" id="UP000276133"/>
    </source>
</evidence>
<dbReference type="SUPFAM" id="SSF46689">
    <property type="entry name" value="Homeodomain-like"/>
    <property type="match status" value="1"/>
</dbReference>
<accession>A0A3M7QJP8</accession>
<dbReference type="OrthoDB" id="10028342at2759"/>
<sequence length="88" mass="10231">MPRSNFQKTQKAYSEKTLQIAIAEIEAKKLNKHQTSVRFNIPYSTLNDRINEKYKRPANVEKQIKKNGFLVRNVTIGHVENAFQEALI</sequence>
<dbReference type="EMBL" id="REGN01005892">
    <property type="protein sequence ID" value="RNA11677.1"/>
    <property type="molecule type" value="Genomic_DNA"/>
</dbReference>
<dbReference type="Gene3D" id="1.10.10.60">
    <property type="entry name" value="Homeodomain-like"/>
    <property type="match status" value="1"/>
</dbReference>
<organism evidence="1 2">
    <name type="scientific">Brachionus plicatilis</name>
    <name type="common">Marine rotifer</name>
    <name type="synonym">Brachionus muelleri</name>
    <dbReference type="NCBI Taxonomy" id="10195"/>
    <lineage>
        <taxon>Eukaryota</taxon>
        <taxon>Metazoa</taxon>
        <taxon>Spiralia</taxon>
        <taxon>Gnathifera</taxon>
        <taxon>Rotifera</taxon>
        <taxon>Eurotatoria</taxon>
        <taxon>Monogononta</taxon>
        <taxon>Pseudotrocha</taxon>
        <taxon>Ploima</taxon>
        <taxon>Brachionidae</taxon>
        <taxon>Brachionus</taxon>
    </lineage>
</organism>
<keyword evidence="2" id="KW-1185">Reference proteome</keyword>
<dbReference type="InterPro" id="IPR009057">
    <property type="entry name" value="Homeodomain-like_sf"/>
</dbReference>
<comment type="caution">
    <text evidence="1">The sequence shown here is derived from an EMBL/GenBank/DDBJ whole genome shotgun (WGS) entry which is preliminary data.</text>
</comment>
<proteinExistence type="predicted"/>
<protein>
    <recommendedName>
        <fullName evidence="3">HTH psq-type domain-containing protein</fullName>
    </recommendedName>
</protein>
<name>A0A3M7QJP8_BRAPC</name>
<dbReference type="AlphaFoldDB" id="A0A3M7QJP8"/>
<dbReference type="Proteomes" id="UP000276133">
    <property type="component" value="Unassembled WGS sequence"/>
</dbReference>